<feature type="non-terminal residue" evidence="2">
    <location>
        <position position="1"/>
    </location>
</feature>
<dbReference type="EMBL" id="CAJNOK010043324">
    <property type="protein sequence ID" value="CAF1568894.1"/>
    <property type="molecule type" value="Genomic_DNA"/>
</dbReference>
<evidence type="ECO:0000313" key="5">
    <source>
        <dbReference type="Proteomes" id="UP000663829"/>
    </source>
</evidence>
<sequence>ELNNMKLFKKIKNLVLIINPKTLLVDDIKKLIKLFGNVNRLKLDGLYGFTYNEKLVMILTELIINLHNLNLLYFDRYYRRSNNELEKIQSLSIFNGRQCEIKLHHHLLMIWL</sequence>
<accession>A0A816CC65</accession>
<evidence type="ECO:0000313" key="1">
    <source>
        <dbReference type="EMBL" id="CAF1568894.1"/>
    </source>
</evidence>
<evidence type="ECO:0000313" key="4">
    <source>
        <dbReference type="EMBL" id="CAF4508431.1"/>
    </source>
</evidence>
<comment type="caution">
    <text evidence="2">The sequence shown here is derived from an EMBL/GenBank/DDBJ whole genome shotgun (WGS) entry which is preliminary data.</text>
</comment>
<dbReference type="EMBL" id="CAJOBA010066077">
    <property type="protein sequence ID" value="CAF4362653.1"/>
    <property type="molecule type" value="Genomic_DNA"/>
</dbReference>
<dbReference type="EMBL" id="CAJOBC010107349">
    <property type="protein sequence ID" value="CAF4508431.1"/>
    <property type="molecule type" value="Genomic_DNA"/>
</dbReference>
<protein>
    <submittedName>
        <fullName evidence="2">Uncharacterized protein</fullName>
    </submittedName>
</protein>
<name>A0A816CC65_9BILA</name>
<keyword evidence="5" id="KW-1185">Reference proteome</keyword>
<reference evidence="2" key="1">
    <citation type="submission" date="2021-02" db="EMBL/GenBank/DDBJ databases">
        <authorList>
            <person name="Nowell W R."/>
        </authorList>
    </citation>
    <scope>NUCLEOTIDE SEQUENCE</scope>
</reference>
<dbReference type="AlphaFoldDB" id="A0A816CC65"/>
<evidence type="ECO:0000313" key="2">
    <source>
        <dbReference type="EMBL" id="CAF1619490.1"/>
    </source>
</evidence>
<dbReference type="EMBL" id="CAJNOQ010040261">
    <property type="protein sequence ID" value="CAF1619490.1"/>
    <property type="molecule type" value="Genomic_DNA"/>
</dbReference>
<dbReference type="Proteomes" id="UP000682733">
    <property type="component" value="Unassembled WGS sequence"/>
</dbReference>
<evidence type="ECO:0000313" key="3">
    <source>
        <dbReference type="EMBL" id="CAF4362653.1"/>
    </source>
</evidence>
<gene>
    <name evidence="2" type="ORF">GPM918_LOCUS43645</name>
    <name evidence="1" type="ORF">OVA965_LOCUS40239</name>
    <name evidence="4" type="ORF">SRO942_LOCUS45189</name>
    <name evidence="3" type="ORF">TMI583_LOCUS41647</name>
</gene>
<proteinExistence type="predicted"/>
<organism evidence="2 5">
    <name type="scientific">Didymodactylos carnosus</name>
    <dbReference type="NCBI Taxonomy" id="1234261"/>
    <lineage>
        <taxon>Eukaryota</taxon>
        <taxon>Metazoa</taxon>
        <taxon>Spiralia</taxon>
        <taxon>Gnathifera</taxon>
        <taxon>Rotifera</taxon>
        <taxon>Eurotatoria</taxon>
        <taxon>Bdelloidea</taxon>
        <taxon>Philodinida</taxon>
        <taxon>Philodinidae</taxon>
        <taxon>Didymodactylos</taxon>
    </lineage>
</organism>
<dbReference type="Proteomes" id="UP000681722">
    <property type="component" value="Unassembled WGS sequence"/>
</dbReference>
<dbReference type="Proteomes" id="UP000663829">
    <property type="component" value="Unassembled WGS sequence"/>
</dbReference>
<dbReference type="Proteomes" id="UP000677228">
    <property type="component" value="Unassembled WGS sequence"/>
</dbReference>